<dbReference type="InterPro" id="IPR029056">
    <property type="entry name" value="Ribokinase-like"/>
</dbReference>
<dbReference type="EMBL" id="JBAKFJ010000001">
    <property type="protein sequence ID" value="MEX0386202.1"/>
    <property type="molecule type" value="Genomic_DNA"/>
</dbReference>
<dbReference type="InterPro" id="IPR013749">
    <property type="entry name" value="PM/HMP-P_kinase-1"/>
</dbReference>
<reference evidence="4 5" key="1">
    <citation type="submission" date="2024-02" db="EMBL/GenBank/DDBJ databases">
        <title>New especies of Spiribacter isolated from saline water.</title>
        <authorList>
            <person name="Leon M.J."/>
            <person name="De La Haba R."/>
            <person name="Sanchez-Porro C."/>
            <person name="Ventosa A."/>
        </authorList>
    </citation>
    <scope>NUCLEOTIDE SEQUENCE [LARGE SCALE GENOMIC DNA]</scope>
    <source>
        <strain evidence="5">ag22IC4-227</strain>
    </source>
</reference>
<keyword evidence="4" id="KW-0808">Transferase</keyword>
<dbReference type="RefSeq" id="WP_367966679.1">
    <property type="nucleotide sequence ID" value="NZ_JBAKFI010000001.1"/>
</dbReference>
<evidence type="ECO:0000256" key="1">
    <source>
        <dbReference type="ARBA" id="ARBA00004948"/>
    </source>
</evidence>
<evidence type="ECO:0000313" key="5">
    <source>
        <dbReference type="Proteomes" id="UP001556653"/>
    </source>
</evidence>
<dbReference type="PANTHER" id="PTHR20858">
    <property type="entry name" value="PHOSPHOMETHYLPYRIMIDINE KINASE"/>
    <property type="match status" value="1"/>
</dbReference>
<dbReference type="CDD" id="cd01169">
    <property type="entry name" value="HMPP_kinase"/>
    <property type="match status" value="1"/>
</dbReference>
<evidence type="ECO:0000259" key="3">
    <source>
        <dbReference type="Pfam" id="PF08543"/>
    </source>
</evidence>
<accession>A0ABV3S7V9</accession>
<dbReference type="NCBIfam" id="TIGR00097">
    <property type="entry name" value="HMP-P_kinase"/>
    <property type="match status" value="1"/>
</dbReference>
<dbReference type="EC" id="2.7.1.49" evidence="2"/>
<gene>
    <name evidence="4" type="primary">thiD</name>
    <name evidence="4" type="ORF">V6X64_04210</name>
</gene>
<proteinExistence type="predicted"/>
<dbReference type="Proteomes" id="UP001556653">
    <property type="component" value="Unassembled WGS sequence"/>
</dbReference>
<evidence type="ECO:0000256" key="2">
    <source>
        <dbReference type="ARBA" id="ARBA00012135"/>
    </source>
</evidence>
<name>A0ABV3S7V9_9GAMM</name>
<dbReference type="SUPFAM" id="SSF53613">
    <property type="entry name" value="Ribokinase-like"/>
    <property type="match status" value="1"/>
</dbReference>
<dbReference type="Pfam" id="PF08543">
    <property type="entry name" value="Phos_pyr_kin"/>
    <property type="match status" value="1"/>
</dbReference>
<protein>
    <recommendedName>
        <fullName evidence="2">hydroxymethylpyrimidine kinase</fullName>
        <ecNumber evidence="2">2.7.1.49</ecNumber>
    </recommendedName>
</protein>
<dbReference type="InterPro" id="IPR004399">
    <property type="entry name" value="HMP/HMP-P_kinase_dom"/>
</dbReference>
<feature type="domain" description="Pyridoxamine kinase/Phosphomethylpyrimidine kinase" evidence="3">
    <location>
        <begin position="13"/>
        <end position="258"/>
    </location>
</feature>
<dbReference type="Gene3D" id="3.40.1190.20">
    <property type="match status" value="1"/>
</dbReference>
<organism evidence="4 5">
    <name type="scientific">Spiribacter onubensis</name>
    <dbReference type="NCBI Taxonomy" id="3122420"/>
    <lineage>
        <taxon>Bacteria</taxon>
        <taxon>Pseudomonadati</taxon>
        <taxon>Pseudomonadota</taxon>
        <taxon>Gammaproteobacteria</taxon>
        <taxon>Chromatiales</taxon>
        <taxon>Ectothiorhodospiraceae</taxon>
        <taxon>Spiribacter</taxon>
    </lineage>
</organism>
<comment type="pathway">
    <text evidence="1">Cofactor biosynthesis; thiamine diphosphate biosynthesis.</text>
</comment>
<dbReference type="GO" id="GO:0008902">
    <property type="term" value="F:hydroxymethylpyrimidine kinase activity"/>
    <property type="evidence" value="ECO:0007669"/>
    <property type="project" value="UniProtKB-EC"/>
</dbReference>
<sequence length="273" mass="27790">MTPARILIIAGSDAGGGAGIQADIKTVTALGGYAMTAITALTAQNTLGVQGVRGVEPAFIREQMRSVLDDLGVDCIKTGMLHDAAVIDAVVGELDAGATDVPLVVDPVMVAQSGDRLVAEEAMAHLRDSLIPCARLITPNIPEAEALLGRPIEGVEAMPAAAEALLALGCGAVLLKGGHLAGAGLEDVLATPQGLTHLRHVRIATTSDHGTGCTLASAIAEGIGRGLDLEAAVRRGRDYLQQALETAVALGHGHGPVNHGHTVMPFGLTPTTQ</sequence>
<comment type="caution">
    <text evidence="4">The sequence shown here is derived from an EMBL/GenBank/DDBJ whole genome shotgun (WGS) entry which is preliminary data.</text>
</comment>
<keyword evidence="4" id="KW-0418">Kinase</keyword>
<evidence type="ECO:0000313" key="4">
    <source>
        <dbReference type="EMBL" id="MEX0386202.1"/>
    </source>
</evidence>
<dbReference type="GO" id="GO:0008972">
    <property type="term" value="F:phosphomethylpyrimidine kinase activity"/>
    <property type="evidence" value="ECO:0007669"/>
    <property type="project" value="UniProtKB-EC"/>
</dbReference>
<keyword evidence="5" id="KW-1185">Reference proteome</keyword>
<dbReference type="PANTHER" id="PTHR20858:SF17">
    <property type="entry name" value="HYDROXYMETHYLPYRIMIDINE_PHOSPHOMETHYLPYRIMIDINE KINASE THI20-RELATED"/>
    <property type="match status" value="1"/>
</dbReference>